<proteinExistence type="inferred from homology"/>
<accession>A0A523BEL2</accession>
<gene>
    <name evidence="9" type="ORF">DSO08_02535</name>
</gene>
<evidence type="ECO:0000256" key="1">
    <source>
        <dbReference type="ARBA" id="ARBA00001933"/>
    </source>
</evidence>
<protein>
    <recommendedName>
        <fullName evidence="7">Aminotransferase</fullName>
        <ecNumber evidence="7">2.6.1.-</ecNumber>
    </recommendedName>
</protein>
<dbReference type="InterPro" id="IPR015421">
    <property type="entry name" value="PyrdxlP-dep_Trfase_major"/>
</dbReference>
<dbReference type="Gene3D" id="3.90.1150.10">
    <property type="entry name" value="Aspartate Aminotransferase, domain 1"/>
    <property type="match status" value="1"/>
</dbReference>
<comment type="similarity">
    <text evidence="2 7">Belongs to the class-I pyridoxal-phosphate-dependent aminotransferase family.</text>
</comment>
<keyword evidence="4 7" id="KW-0032">Aminotransferase</keyword>
<evidence type="ECO:0000256" key="3">
    <source>
        <dbReference type="ARBA" id="ARBA00011738"/>
    </source>
</evidence>
<evidence type="ECO:0000259" key="8">
    <source>
        <dbReference type="Pfam" id="PF00155"/>
    </source>
</evidence>
<dbReference type="Gene3D" id="3.40.640.10">
    <property type="entry name" value="Type I PLP-dependent aspartate aminotransferase-like (Major domain)"/>
    <property type="match status" value="1"/>
</dbReference>
<dbReference type="GO" id="GO:0030170">
    <property type="term" value="F:pyridoxal phosphate binding"/>
    <property type="evidence" value="ECO:0007669"/>
    <property type="project" value="InterPro"/>
</dbReference>
<comment type="subunit">
    <text evidence="3">Homodimer.</text>
</comment>
<reference evidence="9 10" key="1">
    <citation type="journal article" date="2019" name="Nat. Microbiol.">
        <title>Expanding anaerobic alkane metabolism in the domain of Archaea.</title>
        <authorList>
            <person name="Wang Y."/>
            <person name="Wegener G."/>
            <person name="Hou J."/>
            <person name="Wang F."/>
            <person name="Xiao X."/>
        </authorList>
    </citation>
    <scope>NUCLEOTIDE SEQUENCE [LARGE SCALE GENOMIC DNA]</scope>
    <source>
        <strain evidence="9">WYZ-LMO10</strain>
    </source>
</reference>
<evidence type="ECO:0000256" key="5">
    <source>
        <dbReference type="ARBA" id="ARBA00022679"/>
    </source>
</evidence>
<evidence type="ECO:0000256" key="6">
    <source>
        <dbReference type="ARBA" id="ARBA00022898"/>
    </source>
</evidence>
<comment type="caution">
    <text evidence="9">The sequence shown here is derived from an EMBL/GenBank/DDBJ whole genome shotgun (WGS) entry which is preliminary data.</text>
</comment>
<organism evidence="9 10">
    <name type="scientific">Thermoproteota archaeon</name>
    <dbReference type="NCBI Taxonomy" id="2056631"/>
    <lineage>
        <taxon>Archaea</taxon>
        <taxon>Thermoproteota</taxon>
    </lineage>
</organism>
<dbReference type="GO" id="GO:0008483">
    <property type="term" value="F:transaminase activity"/>
    <property type="evidence" value="ECO:0007669"/>
    <property type="project" value="UniProtKB-KW"/>
</dbReference>
<dbReference type="EMBL" id="QNVH01000016">
    <property type="protein sequence ID" value="TDA39292.1"/>
    <property type="molecule type" value="Genomic_DNA"/>
</dbReference>
<dbReference type="InterPro" id="IPR015424">
    <property type="entry name" value="PyrdxlP-dep_Trfase"/>
</dbReference>
<dbReference type="Proteomes" id="UP000315399">
    <property type="component" value="Unassembled WGS sequence"/>
</dbReference>
<dbReference type="PROSITE" id="PS00105">
    <property type="entry name" value="AA_TRANSFER_CLASS_1"/>
    <property type="match status" value="1"/>
</dbReference>
<dbReference type="EC" id="2.6.1.-" evidence="7"/>
<evidence type="ECO:0000313" key="10">
    <source>
        <dbReference type="Proteomes" id="UP000315399"/>
    </source>
</evidence>
<dbReference type="SUPFAM" id="SSF53383">
    <property type="entry name" value="PLP-dependent transferases"/>
    <property type="match status" value="1"/>
</dbReference>
<dbReference type="CDD" id="cd00609">
    <property type="entry name" value="AAT_like"/>
    <property type="match status" value="1"/>
</dbReference>
<evidence type="ECO:0000256" key="4">
    <source>
        <dbReference type="ARBA" id="ARBA00022576"/>
    </source>
</evidence>
<dbReference type="InterPro" id="IPR050596">
    <property type="entry name" value="AspAT/PAT-like"/>
</dbReference>
<name>A0A523BEL2_9CREN</name>
<dbReference type="PANTHER" id="PTHR46383">
    <property type="entry name" value="ASPARTATE AMINOTRANSFERASE"/>
    <property type="match status" value="1"/>
</dbReference>
<evidence type="ECO:0000313" key="9">
    <source>
        <dbReference type="EMBL" id="TDA39292.1"/>
    </source>
</evidence>
<dbReference type="InterPro" id="IPR004839">
    <property type="entry name" value="Aminotransferase_I/II_large"/>
</dbReference>
<dbReference type="PANTHER" id="PTHR46383:SF1">
    <property type="entry name" value="ASPARTATE AMINOTRANSFERASE"/>
    <property type="match status" value="1"/>
</dbReference>
<evidence type="ECO:0000256" key="7">
    <source>
        <dbReference type="RuleBase" id="RU000481"/>
    </source>
</evidence>
<dbReference type="InterPro" id="IPR004838">
    <property type="entry name" value="NHTrfase_class1_PyrdxlP-BS"/>
</dbReference>
<keyword evidence="6" id="KW-0663">Pyridoxal phosphate</keyword>
<dbReference type="AlphaFoldDB" id="A0A523BEL2"/>
<feature type="domain" description="Aminotransferase class I/classII large" evidence="8">
    <location>
        <begin position="31"/>
        <end position="280"/>
    </location>
</feature>
<dbReference type="InterPro" id="IPR015422">
    <property type="entry name" value="PyrdxlP-dep_Trfase_small"/>
</dbReference>
<evidence type="ECO:0000256" key="2">
    <source>
        <dbReference type="ARBA" id="ARBA00007441"/>
    </source>
</evidence>
<dbReference type="GO" id="GO:0006520">
    <property type="term" value="P:amino acid metabolic process"/>
    <property type="evidence" value="ECO:0007669"/>
    <property type="project" value="InterPro"/>
</dbReference>
<keyword evidence="5 7" id="KW-0808">Transferase</keyword>
<sequence>MFRDIFDAIPPSPVSLLEMVEKIEREKGTRVVRFDVAEPMFAPPWNAVKGTMDALLKGKHRYSSSWGVPELRHAITQYLKETRGLDYTPDEILVTTGGKFANFAFFLGLFKPGDSVVLIKPYWTSFRAVPMMLGLKILETWARDPYHLNEEDLKGLMKMRPRGIVVNTPNNPTGGLLDNGDLKLLNDLAEDYDLYVLSDEIDWAYVYDGRRFVSPASLSGLRERTIVTDGFSKIFGMTGWRVGFAVGPQELLRRLHVVQEHTVSAPTTFAQYGCLSALEGLHGPHQHGREGMR</sequence>
<comment type="cofactor">
    <cofactor evidence="1 7">
        <name>pyridoxal 5'-phosphate</name>
        <dbReference type="ChEBI" id="CHEBI:597326"/>
    </cofactor>
</comment>
<dbReference type="Pfam" id="PF00155">
    <property type="entry name" value="Aminotran_1_2"/>
    <property type="match status" value="1"/>
</dbReference>